<evidence type="ECO:0000313" key="2">
    <source>
        <dbReference type="Proteomes" id="UP000305539"/>
    </source>
</evidence>
<accession>A0A4U1HJY1</accession>
<proteinExistence type="predicted"/>
<organism evidence="1 2">
    <name type="scientific">Trinickia terrae</name>
    <dbReference type="NCBI Taxonomy" id="2571161"/>
    <lineage>
        <taxon>Bacteria</taxon>
        <taxon>Pseudomonadati</taxon>
        <taxon>Pseudomonadota</taxon>
        <taxon>Betaproteobacteria</taxon>
        <taxon>Burkholderiales</taxon>
        <taxon>Burkholderiaceae</taxon>
        <taxon>Trinickia</taxon>
    </lineage>
</organism>
<evidence type="ECO:0000313" key="1">
    <source>
        <dbReference type="EMBL" id="TKC79907.1"/>
    </source>
</evidence>
<dbReference type="InterPro" id="IPR021333">
    <property type="entry name" value="DUF2946"/>
</dbReference>
<reference evidence="1 2" key="1">
    <citation type="submission" date="2019-04" db="EMBL/GenBank/DDBJ databases">
        <title>Trinickia sp. 7GSK02, isolated from subtropical forest soil.</title>
        <authorList>
            <person name="Gao Z.-H."/>
            <person name="Qiu L.-H."/>
        </authorList>
    </citation>
    <scope>NUCLEOTIDE SEQUENCE [LARGE SCALE GENOMIC DNA]</scope>
    <source>
        <strain evidence="1 2">7GSK02</strain>
    </source>
</reference>
<dbReference type="AlphaFoldDB" id="A0A4U1HJY1"/>
<protein>
    <submittedName>
        <fullName evidence="1">DUF2946 domain-containing protein</fullName>
    </submittedName>
</protein>
<dbReference type="OrthoDB" id="8683087at2"/>
<keyword evidence="2" id="KW-1185">Reference proteome</keyword>
<dbReference type="EMBL" id="SWJE01000023">
    <property type="protein sequence ID" value="TKC79907.1"/>
    <property type="molecule type" value="Genomic_DNA"/>
</dbReference>
<name>A0A4U1HJY1_9BURK</name>
<dbReference type="Proteomes" id="UP000305539">
    <property type="component" value="Unassembled WGS sequence"/>
</dbReference>
<dbReference type="RefSeq" id="WP_136898790.1">
    <property type="nucleotide sequence ID" value="NZ_SWJE01000023.1"/>
</dbReference>
<sequence length="123" mass="13109">MFRRSRKLTAWLGIFAIWLTVLAPLVSQLEARASRFDSPICGADAGSHAQHGSMSMQHAHHGAHPDACGYCNLFAHSPALGTAVPALPGIRHFAESATSLPSAAKPRLARYPSAYPRAPPIDA</sequence>
<gene>
    <name evidence="1" type="ORF">FAZ69_30335</name>
</gene>
<dbReference type="Pfam" id="PF11162">
    <property type="entry name" value="DUF2946"/>
    <property type="match status" value="1"/>
</dbReference>
<comment type="caution">
    <text evidence="1">The sequence shown here is derived from an EMBL/GenBank/DDBJ whole genome shotgun (WGS) entry which is preliminary data.</text>
</comment>